<dbReference type="EMBL" id="JACHMP010000001">
    <property type="protein sequence ID" value="MBB5821991.1"/>
    <property type="molecule type" value="Genomic_DNA"/>
</dbReference>
<gene>
    <name evidence="2" type="ORF">F4562_005053</name>
</gene>
<accession>A0A7W9IKJ6</accession>
<name>A0A7W9IKJ6_9ACTN</name>
<keyword evidence="3" id="KW-1185">Reference proteome</keyword>
<comment type="caution">
    <text evidence="2">The sequence shown here is derived from an EMBL/GenBank/DDBJ whole genome shotgun (WGS) entry which is preliminary data.</text>
</comment>
<feature type="region of interest" description="Disordered" evidence="1">
    <location>
        <begin position="1"/>
        <end position="137"/>
    </location>
</feature>
<evidence type="ECO:0000256" key="1">
    <source>
        <dbReference type="SAM" id="MobiDB-lite"/>
    </source>
</evidence>
<reference evidence="2 3" key="1">
    <citation type="submission" date="2020-08" db="EMBL/GenBank/DDBJ databases">
        <title>Sequencing the genomes of 1000 actinobacteria strains.</title>
        <authorList>
            <person name="Klenk H.-P."/>
        </authorList>
    </citation>
    <scope>NUCLEOTIDE SEQUENCE [LARGE SCALE GENOMIC DNA]</scope>
    <source>
        <strain evidence="2 3">DSM 46887</strain>
    </source>
</reference>
<sequence>MNDDREPGSPSRFGDEEEEHGYSPDVGRSSEEVTQAGDRAFQPPPDDKGAGRVVSDEERAGVSSADTEPASAHGVGPSESRSGERIAATEGEDRETAGTEGADRPYGVSEPGDSTGVGSPKTVDEESPQMPAGDQGG</sequence>
<evidence type="ECO:0000313" key="3">
    <source>
        <dbReference type="Proteomes" id="UP000540685"/>
    </source>
</evidence>
<feature type="compositionally biased region" description="Basic and acidic residues" evidence="1">
    <location>
        <begin position="45"/>
        <end position="60"/>
    </location>
</feature>
<evidence type="ECO:0000313" key="2">
    <source>
        <dbReference type="EMBL" id="MBB5821991.1"/>
    </source>
</evidence>
<proteinExistence type="predicted"/>
<dbReference type="Proteomes" id="UP000540685">
    <property type="component" value="Unassembled WGS sequence"/>
</dbReference>
<dbReference type="RefSeq" id="WP_184540859.1">
    <property type="nucleotide sequence ID" value="NZ_JACHMP010000001.1"/>
</dbReference>
<feature type="compositionally biased region" description="Basic and acidic residues" evidence="1">
    <location>
        <begin position="94"/>
        <end position="103"/>
    </location>
</feature>
<organism evidence="2 3">
    <name type="scientific">Streptosporangium becharense</name>
    <dbReference type="NCBI Taxonomy" id="1816182"/>
    <lineage>
        <taxon>Bacteria</taxon>
        <taxon>Bacillati</taxon>
        <taxon>Actinomycetota</taxon>
        <taxon>Actinomycetes</taxon>
        <taxon>Streptosporangiales</taxon>
        <taxon>Streptosporangiaceae</taxon>
        <taxon>Streptosporangium</taxon>
    </lineage>
</organism>
<dbReference type="AlphaFoldDB" id="A0A7W9IKJ6"/>
<protein>
    <submittedName>
        <fullName evidence="2">Uncharacterized protein</fullName>
    </submittedName>
</protein>